<dbReference type="STRING" id="162209.IJ22_17910"/>
<evidence type="ECO:0000313" key="2">
    <source>
        <dbReference type="EMBL" id="ALS22165.1"/>
    </source>
</evidence>
<keyword evidence="3" id="KW-1185">Reference proteome</keyword>
<keyword evidence="1" id="KW-0812">Transmembrane</keyword>
<organism evidence="2 3">
    <name type="scientific">Paenibacillus naphthalenovorans</name>
    <dbReference type="NCBI Taxonomy" id="162209"/>
    <lineage>
        <taxon>Bacteria</taxon>
        <taxon>Bacillati</taxon>
        <taxon>Bacillota</taxon>
        <taxon>Bacilli</taxon>
        <taxon>Bacillales</taxon>
        <taxon>Paenibacillaceae</taxon>
        <taxon>Paenibacillus</taxon>
    </lineage>
</organism>
<dbReference type="KEGG" id="pnp:IJ22_17910"/>
<feature type="transmembrane region" description="Helical" evidence="1">
    <location>
        <begin position="49"/>
        <end position="70"/>
    </location>
</feature>
<reference evidence="3" key="1">
    <citation type="submission" date="2015-12" db="EMBL/GenBank/DDBJ databases">
        <title>Complete genome sequences of two moderately thermophilic Paenibacillus species.</title>
        <authorList>
            <person name="Butler R.III."/>
            <person name="Wang J."/>
            <person name="Stark B.C."/>
            <person name="Pombert J.-F."/>
        </authorList>
    </citation>
    <scope>NUCLEOTIDE SEQUENCE [LARGE SCALE GENOMIC DNA]</scope>
    <source>
        <strain evidence="3">32O-Y</strain>
    </source>
</reference>
<keyword evidence="1" id="KW-1133">Transmembrane helix</keyword>
<proteinExistence type="predicted"/>
<dbReference type="Proteomes" id="UP000061660">
    <property type="component" value="Chromosome"/>
</dbReference>
<dbReference type="EMBL" id="CP013652">
    <property type="protein sequence ID" value="ALS22165.1"/>
    <property type="molecule type" value="Genomic_DNA"/>
</dbReference>
<evidence type="ECO:0000313" key="3">
    <source>
        <dbReference type="Proteomes" id="UP000061660"/>
    </source>
</evidence>
<reference evidence="2 3" key="2">
    <citation type="journal article" date="2016" name="Genome Announc.">
        <title>Complete Genome Sequences of Two Interactive Moderate Thermophiles, Paenibacillus napthalenovorans 32O-Y and Paenibacillus sp. 32O-W.</title>
        <authorList>
            <person name="Butler R.R.III."/>
            <person name="Wang J."/>
            <person name="Stark B.C."/>
            <person name="Pombert J.F."/>
        </authorList>
    </citation>
    <scope>NUCLEOTIDE SEQUENCE [LARGE SCALE GENOMIC DNA]</scope>
    <source>
        <strain evidence="2 3">32O-Y</strain>
    </source>
</reference>
<accession>A0A0U2W3V7</accession>
<protein>
    <submittedName>
        <fullName evidence="2">Uncharacterized protein</fullName>
    </submittedName>
</protein>
<keyword evidence="1" id="KW-0472">Membrane</keyword>
<name>A0A0U2W3V7_9BACL</name>
<dbReference type="PATRIC" id="fig|162209.4.peg.1898"/>
<gene>
    <name evidence="2" type="ORF">IJ22_17910</name>
</gene>
<dbReference type="AlphaFoldDB" id="A0A0U2W3V7"/>
<evidence type="ECO:0000256" key="1">
    <source>
        <dbReference type="SAM" id="Phobius"/>
    </source>
</evidence>
<sequence>MFWILFYLVTGITILLLLRGYQYFSPPSRLVQINKGTYQFKDYIEMPEWLWRIILTIFWLPYIIALFITIRKHPPF</sequence>